<dbReference type="InterPro" id="IPR000210">
    <property type="entry name" value="BTB/POZ_dom"/>
</dbReference>
<feature type="region of interest" description="Disordered" evidence="2">
    <location>
        <begin position="345"/>
        <end position="365"/>
    </location>
</feature>
<dbReference type="SMART" id="SM00225">
    <property type="entry name" value="BTB"/>
    <property type="match status" value="1"/>
</dbReference>
<dbReference type="Gene3D" id="3.30.710.10">
    <property type="entry name" value="Potassium Channel Kv1.1, Chain A"/>
    <property type="match status" value="1"/>
</dbReference>
<comment type="pathway">
    <text evidence="1">Protein modification; protein ubiquitination.</text>
</comment>
<feature type="domain" description="BTB" evidence="3">
    <location>
        <begin position="5"/>
        <end position="116"/>
    </location>
</feature>
<comment type="caution">
    <text evidence="4">The sequence shown here is derived from an EMBL/GenBank/DDBJ whole genome shotgun (WGS) entry which is preliminary data.</text>
</comment>
<dbReference type="Pfam" id="PF00651">
    <property type="entry name" value="BTB"/>
    <property type="match status" value="1"/>
</dbReference>
<evidence type="ECO:0000256" key="1">
    <source>
        <dbReference type="ARBA" id="ARBA00004906"/>
    </source>
</evidence>
<keyword evidence="5" id="KW-1185">Reference proteome</keyword>
<dbReference type="EMBL" id="JAEHOD010000003">
    <property type="protein sequence ID" value="KAG2453791.1"/>
    <property type="molecule type" value="Genomic_DNA"/>
</dbReference>
<organism evidence="4 5">
    <name type="scientific">Chlamydomonas schloesseri</name>
    <dbReference type="NCBI Taxonomy" id="2026947"/>
    <lineage>
        <taxon>Eukaryota</taxon>
        <taxon>Viridiplantae</taxon>
        <taxon>Chlorophyta</taxon>
        <taxon>core chlorophytes</taxon>
        <taxon>Chlorophyceae</taxon>
        <taxon>CS clade</taxon>
        <taxon>Chlamydomonadales</taxon>
        <taxon>Chlamydomonadaceae</taxon>
        <taxon>Chlamydomonas</taxon>
    </lineage>
</organism>
<dbReference type="Proteomes" id="UP000613740">
    <property type="component" value="Unassembled WGS sequence"/>
</dbReference>
<evidence type="ECO:0000256" key="2">
    <source>
        <dbReference type="SAM" id="MobiDB-lite"/>
    </source>
</evidence>
<name>A0A835WUB4_9CHLO</name>
<proteinExistence type="predicted"/>
<dbReference type="OrthoDB" id="549837at2759"/>
<evidence type="ECO:0000313" key="5">
    <source>
        <dbReference type="Proteomes" id="UP000613740"/>
    </source>
</evidence>
<sequence length="415" mass="43240">MMHSADVELVLDEGRTTMRVHSAILSIVSTVLAGKLRDIGASEADSRASAHRQQPLQQLHLDDNPRDWEVVLPLLYPRMSVPRMSWGEARQVITIARRYDIRVLLRACEQFLDAAQLSAHPADPNYVLAWLQISEQLELGALFSKCLQFLDSYLVPRAAGCCDYCGARSGHSASAAGSASSNSDHGARSACSCVCANCNSNTPRRDCRCGRDVACVLPAYSDSWAAAGHGAAYGHASATAAAYIAPATASGSGSRSTRAYPGMAAPLAAAYDATARARAGAVTSGARHDLELLYRRDGGAAAGPAAAAAPGAALRIQVHARTASALVHRYASPLPSRVHISVGSSGHCGSSAGGGGTGRSSTLASPLVGGSASYVRPLVPQPAPQPPRVLEMVKGDREGLLKLSVPTLVELLGML</sequence>
<dbReference type="SUPFAM" id="SSF54695">
    <property type="entry name" value="POZ domain"/>
    <property type="match status" value="1"/>
</dbReference>
<dbReference type="AlphaFoldDB" id="A0A835WUB4"/>
<reference evidence="4" key="1">
    <citation type="journal article" date="2020" name="bioRxiv">
        <title>Comparative genomics of Chlamydomonas.</title>
        <authorList>
            <person name="Craig R.J."/>
            <person name="Hasan A.R."/>
            <person name="Ness R.W."/>
            <person name="Keightley P.D."/>
        </authorList>
    </citation>
    <scope>NUCLEOTIDE SEQUENCE</scope>
    <source>
        <strain evidence="4">CCAP 11/173</strain>
    </source>
</reference>
<protein>
    <recommendedName>
        <fullName evidence="3">BTB domain-containing protein</fullName>
    </recommendedName>
</protein>
<accession>A0A835WUB4</accession>
<evidence type="ECO:0000313" key="4">
    <source>
        <dbReference type="EMBL" id="KAG2453791.1"/>
    </source>
</evidence>
<dbReference type="InterPro" id="IPR011333">
    <property type="entry name" value="SKP1/BTB/POZ_sf"/>
</dbReference>
<evidence type="ECO:0000259" key="3">
    <source>
        <dbReference type="SMART" id="SM00225"/>
    </source>
</evidence>
<gene>
    <name evidence="4" type="ORF">HYH02_002000</name>
</gene>